<evidence type="ECO:0000259" key="1">
    <source>
        <dbReference type="PROSITE" id="PS51186"/>
    </source>
</evidence>
<reference evidence="2" key="1">
    <citation type="submission" date="2023-05" db="EMBL/GenBank/DDBJ databases">
        <title>Streptantibioticus silvisoli sp. nov., acidotolerant actinomycetes 1 from pine litter.</title>
        <authorList>
            <person name="Swiecimska M."/>
            <person name="Golinska P."/>
            <person name="Sangal V."/>
            <person name="Wachnowicz B."/>
            <person name="Goodfellow M."/>
        </authorList>
    </citation>
    <scope>NUCLEOTIDE SEQUENCE</scope>
    <source>
        <strain evidence="2">SL13</strain>
    </source>
</reference>
<dbReference type="InterPro" id="IPR000182">
    <property type="entry name" value="GNAT_dom"/>
</dbReference>
<dbReference type="AlphaFoldDB" id="A0AA90HBI2"/>
<gene>
    <name evidence="2" type="ORF">POF50_033855</name>
</gene>
<dbReference type="EMBL" id="JABXJJ020000067">
    <property type="protein sequence ID" value="MDI5974273.1"/>
    <property type="molecule type" value="Genomic_DNA"/>
</dbReference>
<dbReference type="InterPro" id="IPR010037">
    <property type="entry name" value="FkbH_domain"/>
</dbReference>
<dbReference type="SUPFAM" id="SSF56784">
    <property type="entry name" value="HAD-like"/>
    <property type="match status" value="1"/>
</dbReference>
<feature type="domain" description="N-acetyltransferase" evidence="1">
    <location>
        <begin position="197"/>
        <end position="351"/>
    </location>
</feature>
<comment type="caution">
    <text evidence="2">The sequence shown here is derived from an EMBL/GenBank/DDBJ whole genome shotgun (WGS) entry which is preliminary data.</text>
</comment>
<name>A0AA90HBI2_9ACTN</name>
<dbReference type="NCBIfam" id="TIGR01681">
    <property type="entry name" value="HAD-SF-IIIC"/>
    <property type="match status" value="1"/>
</dbReference>
<organism evidence="2">
    <name type="scientific">Streptantibioticus silvisoli</name>
    <dbReference type="NCBI Taxonomy" id="2705255"/>
    <lineage>
        <taxon>Bacteria</taxon>
        <taxon>Bacillati</taxon>
        <taxon>Actinomycetota</taxon>
        <taxon>Actinomycetes</taxon>
        <taxon>Kitasatosporales</taxon>
        <taxon>Streptomycetaceae</taxon>
        <taxon>Streptantibioticus</taxon>
    </lineage>
</organism>
<protein>
    <submittedName>
        <fullName evidence="2">HAD-IIIC family phosphatase</fullName>
    </submittedName>
</protein>
<dbReference type="GO" id="GO:0016747">
    <property type="term" value="F:acyltransferase activity, transferring groups other than amino-acyl groups"/>
    <property type="evidence" value="ECO:0007669"/>
    <property type="project" value="InterPro"/>
</dbReference>
<dbReference type="NCBIfam" id="TIGR01686">
    <property type="entry name" value="FkbH"/>
    <property type="match status" value="1"/>
</dbReference>
<dbReference type="InterPro" id="IPR010033">
    <property type="entry name" value="HAD_SF_ppase_IIIC"/>
</dbReference>
<dbReference type="Gene3D" id="3.40.630.30">
    <property type="match status" value="1"/>
</dbReference>
<dbReference type="SUPFAM" id="SSF55729">
    <property type="entry name" value="Acyl-CoA N-acyltransferases (Nat)"/>
    <property type="match status" value="1"/>
</dbReference>
<proteinExistence type="predicted"/>
<sequence>MSTQSADAPAAGTPAAPPVKCVVWDLDNTLWSGVLLEDAEVTVRPGMAEAVRELDARGVLQSVASRNDPATATARLERAGLAGYFLVPRIGWGAKSESVRRIAADLNLGLDAFLFVDDDPFEREEVSGALPAVRTAEITGPHDVAALLARADLTPAVVTGDGARRRLMYQAEQRRSAAEEDFAGTPQEFLAGLGMRLAVRRAGPGDLARAEELTVRTHQLNATGYTYSHDELDALRSSDRHVLLVVDLADRFGDYGTVGLVLLEGDAPAGRETCWTLKLLLVSCRVMARGIGAVLLGHVITRSRERGVRLRGEFVPTDRNRMMLVSYRFAGFALAEERADGVAVYEYRAAPGAAAVPAVPDHLTMTSHL</sequence>
<dbReference type="InterPro" id="IPR036412">
    <property type="entry name" value="HAD-like_sf"/>
</dbReference>
<dbReference type="PROSITE" id="PS51186">
    <property type="entry name" value="GNAT"/>
    <property type="match status" value="1"/>
</dbReference>
<dbReference type="RefSeq" id="WP_271315506.1">
    <property type="nucleotide sequence ID" value="NZ_JABXJJ020000067.1"/>
</dbReference>
<accession>A0AA90HBI2</accession>
<dbReference type="InterPro" id="IPR016181">
    <property type="entry name" value="Acyl_CoA_acyltransferase"/>
</dbReference>
<dbReference type="Gene3D" id="3.40.50.1000">
    <property type="entry name" value="HAD superfamily/HAD-like"/>
    <property type="match status" value="1"/>
</dbReference>
<dbReference type="InterPro" id="IPR023214">
    <property type="entry name" value="HAD_sf"/>
</dbReference>
<evidence type="ECO:0000313" key="2">
    <source>
        <dbReference type="EMBL" id="MDI5974273.1"/>
    </source>
</evidence>